<keyword evidence="13 16" id="KW-0472">Membrane</keyword>
<dbReference type="GO" id="GO:0015677">
    <property type="term" value="P:copper ion import"/>
    <property type="evidence" value="ECO:0007669"/>
    <property type="project" value="TreeGrafter"/>
</dbReference>
<dbReference type="InterPro" id="IPR051410">
    <property type="entry name" value="Ferric/Cupric_Reductase"/>
</dbReference>
<feature type="transmembrane region" description="Helical" evidence="16">
    <location>
        <begin position="201"/>
        <end position="221"/>
    </location>
</feature>
<dbReference type="SUPFAM" id="SSF52343">
    <property type="entry name" value="Ferredoxin reductase-like, C-terminal NADP-linked domain"/>
    <property type="match status" value="1"/>
</dbReference>
<keyword evidence="20" id="KW-1185">Reference proteome</keyword>
<dbReference type="InterPro" id="IPR013112">
    <property type="entry name" value="FAD-bd_8"/>
</dbReference>
<organism evidence="19 20">
    <name type="scientific">Candida verbasci</name>
    <dbReference type="NCBI Taxonomy" id="1227364"/>
    <lineage>
        <taxon>Eukaryota</taxon>
        <taxon>Fungi</taxon>
        <taxon>Dikarya</taxon>
        <taxon>Ascomycota</taxon>
        <taxon>Saccharomycotina</taxon>
        <taxon>Pichiomycetes</taxon>
        <taxon>Debaryomycetaceae</taxon>
        <taxon>Candida/Lodderomyces clade</taxon>
        <taxon>Candida</taxon>
    </lineage>
</organism>
<keyword evidence="4" id="KW-0813">Transport</keyword>
<name>A0A9W4X9M5_9ASCO</name>
<evidence type="ECO:0000259" key="18">
    <source>
        <dbReference type="PROSITE" id="PS51384"/>
    </source>
</evidence>
<dbReference type="SUPFAM" id="SSF63380">
    <property type="entry name" value="Riboflavin synthase domain-like"/>
    <property type="match status" value="1"/>
</dbReference>
<evidence type="ECO:0000256" key="3">
    <source>
        <dbReference type="ARBA" id="ARBA00012668"/>
    </source>
</evidence>
<feature type="transmembrane region" description="Helical" evidence="16">
    <location>
        <begin position="308"/>
        <end position="330"/>
    </location>
</feature>
<dbReference type="SFLD" id="SFLDS00052">
    <property type="entry name" value="Ferric_Reductase_Domain"/>
    <property type="match status" value="1"/>
</dbReference>
<keyword evidence="7 16" id="KW-0812">Transmembrane</keyword>
<dbReference type="InterPro" id="IPR013130">
    <property type="entry name" value="Fe3_Rdtase_TM_dom"/>
</dbReference>
<protein>
    <recommendedName>
        <fullName evidence="3">ferric-chelate reductase (NADPH)</fullName>
        <ecNumber evidence="3">1.16.1.9</ecNumber>
    </recommendedName>
</protein>
<comment type="caution">
    <text evidence="19">The sequence shown here is derived from an EMBL/GenBank/DDBJ whole genome shotgun (WGS) entry which is preliminary data.</text>
</comment>
<feature type="transmembrane region" description="Helical" evidence="16">
    <location>
        <begin position="233"/>
        <end position="253"/>
    </location>
</feature>
<keyword evidence="17" id="KW-0732">Signal</keyword>
<evidence type="ECO:0000256" key="14">
    <source>
        <dbReference type="ARBA" id="ARBA00023180"/>
    </source>
</evidence>
<dbReference type="InterPro" id="IPR017938">
    <property type="entry name" value="Riboflavin_synthase-like_b-brl"/>
</dbReference>
<feature type="transmembrane region" description="Helical" evidence="16">
    <location>
        <begin position="123"/>
        <end position="148"/>
    </location>
</feature>
<dbReference type="InterPro" id="IPR013121">
    <property type="entry name" value="Fe_red_NAD-bd_6"/>
</dbReference>
<dbReference type="CDD" id="cd06186">
    <property type="entry name" value="NOX_Duox_like_FAD_NADP"/>
    <property type="match status" value="1"/>
</dbReference>
<evidence type="ECO:0000256" key="6">
    <source>
        <dbReference type="ARBA" id="ARBA00022630"/>
    </source>
</evidence>
<dbReference type="InterPro" id="IPR039261">
    <property type="entry name" value="FNR_nucleotide-bd"/>
</dbReference>
<evidence type="ECO:0000313" key="20">
    <source>
        <dbReference type="Proteomes" id="UP001152885"/>
    </source>
</evidence>
<dbReference type="GO" id="GO:0006879">
    <property type="term" value="P:intracellular iron ion homeostasis"/>
    <property type="evidence" value="ECO:0007669"/>
    <property type="project" value="TreeGrafter"/>
</dbReference>
<dbReference type="PROSITE" id="PS51384">
    <property type="entry name" value="FAD_FR"/>
    <property type="match status" value="1"/>
</dbReference>
<feature type="domain" description="FAD-binding FR-type" evidence="18">
    <location>
        <begin position="374"/>
        <end position="490"/>
    </location>
</feature>
<dbReference type="Proteomes" id="UP001152885">
    <property type="component" value="Unassembled WGS sequence"/>
</dbReference>
<feature type="transmembrane region" description="Helical" evidence="16">
    <location>
        <begin position="337"/>
        <end position="354"/>
    </location>
</feature>
<dbReference type="PANTHER" id="PTHR32361">
    <property type="entry name" value="FERRIC/CUPRIC REDUCTASE TRANSMEMBRANE COMPONENT"/>
    <property type="match status" value="1"/>
</dbReference>
<dbReference type="GO" id="GO:0005886">
    <property type="term" value="C:plasma membrane"/>
    <property type="evidence" value="ECO:0007669"/>
    <property type="project" value="UniProtKB-SubCell"/>
</dbReference>
<evidence type="ECO:0000256" key="17">
    <source>
        <dbReference type="SAM" id="SignalP"/>
    </source>
</evidence>
<keyword evidence="9" id="KW-0249">Electron transport</keyword>
<evidence type="ECO:0000313" key="19">
    <source>
        <dbReference type="EMBL" id="CAI5757342.1"/>
    </source>
</evidence>
<evidence type="ECO:0000256" key="13">
    <source>
        <dbReference type="ARBA" id="ARBA00023136"/>
    </source>
</evidence>
<evidence type="ECO:0000256" key="10">
    <source>
        <dbReference type="ARBA" id="ARBA00022989"/>
    </source>
</evidence>
<sequence>MKLIYLFYISLVASLRIQSREQLACVACGELLPQYGDNYKAFCSNPPALGSMAICLIENFKSDKYYQDFLKACSLEKSQFFFAYKNGTKYVNINNVEYPTRLSTSDVISYWTRLYTIADQMTYGIYFGSGLLAYWGVVMLIGGIFYWFNFIFPHSAKNIHGKFTNWLRRSFILAPTFSHSHAKSLKHGIFEMMIPLRMETLVIIGWVVLCIVFLLVDTINFSTSLWDMKSRVGLRAGLLVSFNVPLLILFGGRNNFTQWLTGWSQSRFILFHKWIARMLLIMLIVHASCKTHVLMYRGVYQAYIGYEYIRWGIVGIVMVGCLTAHSWMYIRNMNYEVFLILHHIFAIIFIASAWKHTVPTNCSEFYYAATVVWGADKLFRLVRITLFGVKTAKLQLIADEVIKVTVPKPSWWLSFPGAVAYIYFLKPTCFWQSHPFSIIDSALEENTLTFLVKVKGGITHGLCRQLRKSPNLTQEVKACVEGPYAQRHSGNFYDNIVMFSTGTGVSGLYQAGIDLIKHHSNKRVRFYWIIRYERSINWFLKELMMLQDTIVEPVIYITNLTDLTDSSNSKGDDSSKGDHIYKSEKECLSLNEIRTALPFVDFRCGRPNIHDLVYEEVETSQSSIAFITCGNAHFVDNARNAVRNVLKTNRSKRVELFEDFQAW</sequence>
<feature type="transmembrane region" description="Helical" evidence="16">
    <location>
        <begin position="274"/>
        <end position="296"/>
    </location>
</feature>
<evidence type="ECO:0000256" key="7">
    <source>
        <dbReference type="ARBA" id="ARBA00022692"/>
    </source>
</evidence>
<comment type="similarity">
    <text evidence="2">Belongs to the ferric reductase (FRE) family.</text>
</comment>
<keyword evidence="5" id="KW-1003">Cell membrane</keyword>
<dbReference type="GO" id="GO:0006826">
    <property type="term" value="P:iron ion transport"/>
    <property type="evidence" value="ECO:0007669"/>
    <property type="project" value="TreeGrafter"/>
</dbReference>
<dbReference type="PANTHER" id="PTHR32361:SF9">
    <property type="entry name" value="FERRIC REDUCTASE TRANSMEMBRANE COMPONENT 3-RELATED"/>
    <property type="match status" value="1"/>
</dbReference>
<reference evidence="19" key="1">
    <citation type="submission" date="2022-12" db="EMBL/GenBank/DDBJ databases">
        <authorList>
            <person name="Brejova B."/>
        </authorList>
    </citation>
    <scope>NUCLEOTIDE SEQUENCE</scope>
</reference>
<evidence type="ECO:0000256" key="8">
    <source>
        <dbReference type="ARBA" id="ARBA00022827"/>
    </source>
</evidence>
<dbReference type="OrthoDB" id="4494341at2759"/>
<dbReference type="EMBL" id="CANTUO010000001">
    <property type="protein sequence ID" value="CAI5757342.1"/>
    <property type="molecule type" value="Genomic_DNA"/>
</dbReference>
<keyword evidence="12" id="KW-0406">Ion transport</keyword>
<feature type="signal peptide" evidence="17">
    <location>
        <begin position="1"/>
        <end position="19"/>
    </location>
</feature>
<keyword evidence="8" id="KW-0274">FAD</keyword>
<keyword evidence="11" id="KW-0560">Oxidoreductase</keyword>
<comment type="subcellular location">
    <subcellularLocation>
        <location evidence="1">Cell membrane</location>
        <topology evidence="1">Multi-pass membrane protein</topology>
    </subcellularLocation>
</comment>
<evidence type="ECO:0000256" key="11">
    <source>
        <dbReference type="ARBA" id="ARBA00023002"/>
    </source>
</evidence>
<evidence type="ECO:0000256" key="16">
    <source>
        <dbReference type="SAM" id="Phobius"/>
    </source>
</evidence>
<keyword evidence="6" id="KW-0285">Flavoprotein</keyword>
<dbReference type="InterPro" id="IPR017927">
    <property type="entry name" value="FAD-bd_FR_type"/>
</dbReference>
<dbReference type="GO" id="GO:0052851">
    <property type="term" value="F:ferric-chelate reductase (NADPH) activity"/>
    <property type="evidence" value="ECO:0007669"/>
    <property type="project" value="UniProtKB-EC"/>
</dbReference>
<gene>
    <name evidence="19" type="ORF">CANVERA_P1856</name>
</gene>
<comment type="catalytic activity">
    <reaction evidence="15">
        <text>2 a Fe(II)-siderophore + NADP(+) + H(+) = 2 a Fe(III)-siderophore + NADPH</text>
        <dbReference type="Rhea" id="RHEA:28795"/>
        <dbReference type="Rhea" id="RHEA-COMP:11342"/>
        <dbReference type="Rhea" id="RHEA-COMP:11344"/>
        <dbReference type="ChEBI" id="CHEBI:15378"/>
        <dbReference type="ChEBI" id="CHEBI:29033"/>
        <dbReference type="ChEBI" id="CHEBI:29034"/>
        <dbReference type="ChEBI" id="CHEBI:57783"/>
        <dbReference type="ChEBI" id="CHEBI:58349"/>
        <dbReference type="EC" id="1.16.1.9"/>
    </reaction>
</comment>
<dbReference type="EC" id="1.16.1.9" evidence="3"/>
<proteinExistence type="inferred from homology"/>
<evidence type="ECO:0000256" key="2">
    <source>
        <dbReference type="ARBA" id="ARBA00006278"/>
    </source>
</evidence>
<dbReference type="SFLD" id="SFLDG01168">
    <property type="entry name" value="Ferric_reductase_subgroup_(FRE"/>
    <property type="match status" value="1"/>
</dbReference>
<dbReference type="Pfam" id="PF08022">
    <property type="entry name" value="FAD_binding_8"/>
    <property type="match status" value="1"/>
</dbReference>
<evidence type="ECO:0000256" key="9">
    <source>
        <dbReference type="ARBA" id="ARBA00022982"/>
    </source>
</evidence>
<keyword evidence="14" id="KW-0325">Glycoprotein</keyword>
<evidence type="ECO:0000256" key="5">
    <source>
        <dbReference type="ARBA" id="ARBA00022475"/>
    </source>
</evidence>
<evidence type="ECO:0000256" key="15">
    <source>
        <dbReference type="ARBA" id="ARBA00048483"/>
    </source>
</evidence>
<dbReference type="Gene3D" id="3.40.50.80">
    <property type="entry name" value="Nucleotide-binding domain of ferredoxin-NADP reductase (FNR) module"/>
    <property type="match status" value="1"/>
</dbReference>
<evidence type="ECO:0000256" key="12">
    <source>
        <dbReference type="ARBA" id="ARBA00023065"/>
    </source>
</evidence>
<dbReference type="Pfam" id="PF01794">
    <property type="entry name" value="Ferric_reduct"/>
    <property type="match status" value="1"/>
</dbReference>
<dbReference type="Pfam" id="PF08030">
    <property type="entry name" value="NAD_binding_6"/>
    <property type="match status" value="1"/>
</dbReference>
<dbReference type="AlphaFoldDB" id="A0A9W4X9M5"/>
<keyword evidence="10 16" id="KW-1133">Transmembrane helix</keyword>
<evidence type="ECO:0000256" key="1">
    <source>
        <dbReference type="ARBA" id="ARBA00004651"/>
    </source>
</evidence>
<feature type="chain" id="PRO_5040776578" description="ferric-chelate reductase (NADPH)" evidence="17">
    <location>
        <begin position="20"/>
        <end position="663"/>
    </location>
</feature>
<evidence type="ECO:0000256" key="4">
    <source>
        <dbReference type="ARBA" id="ARBA00022448"/>
    </source>
</evidence>
<accession>A0A9W4X9M5</accession>